<organism evidence="1">
    <name type="scientific">Trepomonas sp. PC1</name>
    <dbReference type="NCBI Taxonomy" id="1076344"/>
    <lineage>
        <taxon>Eukaryota</taxon>
        <taxon>Metamonada</taxon>
        <taxon>Diplomonadida</taxon>
        <taxon>Hexamitidae</taxon>
        <taxon>Hexamitinae</taxon>
        <taxon>Trepomonas</taxon>
    </lineage>
</organism>
<evidence type="ECO:0000313" key="1">
    <source>
        <dbReference type="EMBL" id="JAP93060.1"/>
    </source>
</evidence>
<feature type="non-terminal residue" evidence="1">
    <location>
        <position position="199"/>
    </location>
</feature>
<dbReference type="InterPro" id="IPR036770">
    <property type="entry name" value="Ankyrin_rpt-contain_sf"/>
</dbReference>
<accession>A0A146K899</accession>
<dbReference type="SMART" id="SM00248">
    <property type="entry name" value="ANK"/>
    <property type="match status" value="2"/>
</dbReference>
<protein>
    <submittedName>
        <fullName evidence="1">Protein 21.1</fullName>
    </submittedName>
</protein>
<proteinExistence type="predicted"/>
<dbReference type="Gene3D" id="1.25.40.20">
    <property type="entry name" value="Ankyrin repeat-containing domain"/>
    <property type="match status" value="1"/>
</dbReference>
<dbReference type="EMBL" id="GDID01003546">
    <property type="protein sequence ID" value="JAP93060.1"/>
    <property type="molecule type" value="Transcribed_RNA"/>
</dbReference>
<dbReference type="PANTHER" id="PTHR24120">
    <property type="entry name" value="GH07239P"/>
    <property type="match status" value="1"/>
</dbReference>
<dbReference type="Pfam" id="PF12796">
    <property type="entry name" value="Ank_2"/>
    <property type="match status" value="1"/>
</dbReference>
<dbReference type="AlphaFoldDB" id="A0A146K899"/>
<dbReference type="SUPFAM" id="SSF48403">
    <property type="entry name" value="Ankyrin repeat"/>
    <property type="match status" value="1"/>
</dbReference>
<dbReference type="InterPro" id="IPR002110">
    <property type="entry name" value="Ankyrin_rpt"/>
</dbReference>
<sequence length="199" mass="23250">VNFKISIFDFDSDMTWFAACENNQIEYVKNKFYMYGNSINNDGQTGLMLAAKFNSIRVAKFLMDKEAQNADYHGKTALMYAAEHNHLTIINLLIPLELGIRDHYNNLALDYCCSQDAKYLLRHEKFNYDRLVAFMERLEAQLYVLEQQKIGRAIFSDTIFDVDDFYYSQYYQVLKLLENVKIVGQKTKPINIGDAELKE</sequence>
<name>A0A146K899_9EUKA</name>
<feature type="non-terminal residue" evidence="1">
    <location>
        <position position="1"/>
    </location>
</feature>
<gene>
    <name evidence="1" type="ORF">TPC1_14790</name>
</gene>
<dbReference type="PANTHER" id="PTHR24120:SF4">
    <property type="entry name" value="GH07239P"/>
    <property type="match status" value="1"/>
</dbReference>
<reference evidence="1" key="1">
    <citation type="submission" date="2015-07" db="EMBL/GenBank/DDBJ databases">
        <title>Adaptation to a free-living lifestyle via gene acquisitions in the diplomonad Trepomonas sp. PC1.</title>
        <authorList>
            <person name="Xu F."/>
            <person name="Jerlstrom-Hultqvist J."/>
            <person name="Kolisko M."/>
            <person name="Simpson A.G.B."/>
            <person name="Roger A.J."/>
            <person name="Svard S.G."/>
            <person name="Andersson J.O."/>
        </authorList>
    </citation>
    <scope>NUCLEOTIDE SEQUENCE</scope>
    <source>
        <strain evidence="1">PC1</strain>
    </source>
</reference>